<comment type="caution">
    <text evidence="1">The sequence shown here is derived from an EMBL/GenBank/DDBJ whole genome shotgun (WGS) entry which is preliminary data.</text>
</comment>
<dbReference type="AlphaFoldDB" id="A0A7J6PT09"/>
<dbReference type="EMBL" id="JABANM010034680">
    <property type="protein sequence ID" value="KAF4699248.1"/>
    <property type="molecule type" value="Genomic_DNA"/>
</dbReference>
<accession>A0A7J6PT09</accession>
<proteinExistence type="predicted"/>
<feature type="non-terminal residue" evidence="1">
    <location>
        <position position="54"/>
    </location>
</feature>
<evidence type="ECO:0000313" key="1">
    <source>
        <dbReference type="EMBL" id="KAF4699248.1"/>
    </source>
</evidence>
<evidence type="ECO:0000313" key="2">
    <source>
        <dbReference type="Proteomes" id="UP000574390"/>
    </source>
</evidence>
<name>A0A7J6PT09_PEROL</name>
<feature type="non-terminal residue" evidence="1">
    <location>
        <position position="1"/>
    </location>
</feature>
<reference evidence="1 2" key="1">
    <citation type="submission" date="2020-04" db="EMBL/GenBank/DDBJ databases">
        <title>Perkinsus olseni comparative genomics.</title>
        <authorList>
            <person name="Bogema D.R."/>
        </authorList>
    </citation>
    <scope>NUCLEOTIDE SEQUENCE [LARGE SCALE GENOMIC DNA]</scope>
    <source>
        <strain evidence="1">ATCC PRA-205</strain>
    </source>
</reference>
<protein>
    <submittedName>
        <fullName evidence="1">Uncharacterized protein</fullName>
    </submittedName>
</protein>
<organism evidence="1 2">
    <name type="scientific">Perkinsus olseni</name>
    <name type="common">Perkinsus atlanticus</name>
    <dbReference type="NCBI Taxonomy" id="32597"/>
    <lineage>
        <taxon>Eukaryota</taxon>
        <taxon>Sar</taxon>
        <taxon>Alveolata</taxon>
        <taxon>Perkinsozoa</taxon>
        <taxon>Perkinsea</taxon>
        <taxon>Perkinsida</taxon>
        <taxon>Perkinsidae</taxon>
        <taxon>Perkinsus</taxon>
    </lineage>
</organism>
<dbReference type="Proteomes" id="UP000574390">
    <property type="component" value="Unassembled WGS sequence"/>
</dbReference>
<sequence length="54" mass="5790">CPLARSRRHGSSSTAFKLCSTSGMGLVPHLDQLRSAITVRDSIRCPCKCSSDPV</sequence>
<gene>
    <name evidence="1" type="ORF">FOZ62_023897</name>
</gene>